<keyword evidence="1" id="KW-0732">Signal</keyword>
<organism evidence="2 3">
    <name type="scientific">Cyclobacterium lianum</name>
    <dbReference type="NCBI Taxonomy" id="388280"/>
    <lineage>
        <taxon>Bacteria</taxon>
        <taxon>Pseudomonadati</taxon>
        <taxon>Bacteroidota</taxon>
        <taxon>Cytophagia</taxon>
        <taxon>Cytophagales</taxon>
        <taxon>Cyclobacteriaceae</taxon>
        <taxon>Cyclobacterium</taxon>
    </lineage>
</organism>
<accession>A0A1M7PBJ9</accession>
<dbReference type="OrthoDB" id="978914at2"/>
<dbReference type="NCBIfam" id="TIGR03519">
    <property type="entry name" value="T9SS_PorP_fam"/>
    <property type="match status" value="1"/>
</dbReference>
<evidence type="ECO:0000313" key="2">
    <source>
        <dbReference type="EMBL" id="SHN13702.1"/>
    </source>
</evidence>
<dbReference type="InterPro" id="IPR019861">
    <property type="entry name" value="PorP/SprF_Bacteroidetes"/>
</dbReference>
<sequence length="316" mass="35560">MKKFYLSISILFFAVIGADAQSRKYTSQFSHLQAYYNPGLTGYEGSTLRGLVRNQWAGWEGAPKTYFFSAELDFAELGGNANAALLGKNAVAVNLFSDQYGPFLENELIASYASRIRINKSTNLRLGAGVNYNHLRLDGSRLTAEQGNDPMMMQYANGFARMEVLDFNLGLALTHEKYYVSYAVHNVNGGALNSGDIFMDRKPPVNIFQAGYRSKVGKQMMLASNLMYRSQEDLPDNVEFNVKLLMMDKLWIGGGHRVNYANSYQLGVLFEGFRLGYVYETPMVKSYLLPNATHELMLVYHLFGSPDRKENGLSIW</sequence>
<proteinExistence type="predicted"/>
<reference evidence="2 3" key="1">
    <citation type="submission" date="2016-11" db="EMBL/GenBank/DDBJ databases">
        <authorList>
            <person name="Jaros S."/>
            <person name="Januszkiewicz K."/>
            <person name="Wedrychowicz H."/>
        </authorList>
    </citation>
    <scope>NUCLEOTIDE SEQUENCE [LARGE SCALE GENOMIC DNA]</scope>
    <source>
        <strain evidence="2 3">CGMCC 1.6102</strain>
    </source>
</reference>
<gene>
    <name evidence="2" type="ORF">SAMN04488057_107217</name>
</gene>
<keyword evidence="3" id="KW-1185">Reference proteome</keyword>
<dbReference type="AlphaFoldDB" id="A0A1M7PBJ9"/>
<dbReference type="EMBL" id="FRCY01000007">
    <property type="protein sequence ID" value="SHN13702.1"/>
    <property type="molecule type" value="Genomic_DNA"/>
</dbReference>
<dbReference type="Proteomes" id="UP000184513">
    <property type="component" value="Unassembled WGS sequence"/>
</dbReference>
<name>A0A1M7PBJ9_9BACT</name>
<protein>
    <submittedName>
        <fullName evidence="2">Type IX secretion system membrane protein, PorP/SprF family</fullName>
    </submittedName>
</protein>
<dbReference type="STRING" id="388280.SAMN04488057_107217"/>
<feature type="signal peptide" evidence="1">
    <location>
        <begin position="1"/>
        <end position="20"/>
    </location>
</feature>
<dbReference type="RefSeq" id="WP_073095118.1">
    <property type="nucleotide sequence ID" value="NZ_FRCY01000007.1"/>
</dbReference>
<feature type="chain" id="PRO_5012071004" evidence="1">
    <location>
        <begin position="21"/>
        <end position="316"/>
    </location>
</feature>
<evidence type="ECO:0000256" key="1">
    <source>
        <dbReference type="SAM" id="SignalP"/>
    </source>
</evidence>
<evidence type="ECO:0000313" key="3">
    <source>
        <dbReference type="Proteomes" id="UP000184513"/>
    </source>
</evidence>
<dbReference type="Pfam" id="PF11751">
    <property type="entry name" value="PorP_SprF"/>
    <property type="match status" value="1"/>
</dbReference>